<dbReference type="InterPro" id="IPR036263">
    <property type="entry name" value="Chorismate_II_sf"/>
</dbReference>
<comment type="caution">
    <text evidence="3">The sequence shown here is derived from an EMBL/GenBank/DDBJ whole genome shotgun (WGS) entry which is preliminary data.</text>
</comment>
<proteinExistence type="predicted"/>
<dbReference type="Pfam" id="PF01817">
    <property type="entry name" value="CM_2"/>
    <property type="match status" value="1"/>
</dbReference>
<dbReference type="PANTHER" id="PTHR38041">
    <property type="entry name" value="CHORISMATE MUTASE"/>
    <property type="match status" value="1"/>
</dbReference>
<dbReference type="PANTHER" id="PTHR38041:SF1">
    <property type="entry name" value="CHORISMATE MUTASE"/>
    <property type="match status" value="1"/>
</dbReference>
<feature type="domain" description="Chorismate mutase" evidence="2">
    <location>
        <begin position="2"/>
        <end position="92"/>
    </location>
</feature>
<name>A0ABP4Y952_9ACTN</name>
<dbReference type="InterPro" id="IPR036979">
    <property type="entry name" value="CM_dom_sf"/>
</dbReference>
<dbReference type="EMBL" id="BAAALT010000078">
    <property type="protein sequence ID" value="GAA1805516.1"/>
    <property type="molecule type" value="Genomic_DNA"/>
</dbReference>
<gene>
    <name evidence="3" type="ORF">GCM10009682_29180</name>
</gene>
<accession>A0ABP4Y952</accession>
<dbReference type="InterPro" id="IPR002701">
    <property type="entry name" value="CM_II_prokaryot"/>
</dbReference>
<evidence type="ECO:0000313" key="3">
    <source>
        <dbReference type="EMBL" id="GAA1805516.1"/>
    </source>
</evidence>
<dbReference type="PROSITE" id="PS51168">
    <property type="entry name" value="CHORISMATE_MUT_2"/>
    <property type="match status" value="1"/>
</dbReference>
<dbReference type="Proteomes" id="UP001500218">
    <property type="component" value="Unassembled WGS sequence"/>
</dbReference>
<dbReference type="Gene3D" id="1.20.59.10">
    <property type="entry name" value="Chorismate mutase"/>
    <property type="match status" value="1"/>
</dbReference>
<evidence type="ECO:0000313" key="4">
    <source>
        <dbReference type="Proteomes" id="UP001500218"/>
    </source>
</evidence>
<dbReference type="RefSeq" id="WP_344131044.1">
    <property type="nucleotide sequence ID" value="NZ_BAAALT010000078.1"/>
</dbReference>
<evidence type="ECO:0000259" key="2">
    <source>
        <dbReference type="PROSITE" id="PS51168"/>
    </source>
</evidence>
<reference evidence="4" key="1">
    <citation type="journal article" date="2019" name="Int. J. Syst. Evol. Microbiol.">
        <title>The Global Catalogue of Microorganisms (GCM) 10K type strain sequencing project: providing services to taxonomists for standard genome sequencing and annotation.</title>
        <authorList>
            <consortium name="The Broad Institute Genomics Platform"/>
            <consortium name="The Broad Institute Genome Sequencing Center for Infectious Disease"/>
            <person name="Wu L."/>
            <person name="Ma J."/>
        </authorList>
    </citation>
    <scope>NUCLEOTIDE SEQUENCE [LARGE SCALE GENOMIC DNA]</scope>
    <source>
        <strain evidence="4">JCM 13250</strain>
    </source>
</reference>
<dbReference type="SMART" id="SM00830">
    <property type="entry name" value="CM_2"/>
    <property type="match status" value="1"/>
</dbReference>
<keyword evidence="4" id="KW-1185">Reference proteome</keyword>
<keyword evidence="1" id="KW-0413">Isomerase</keyword>
<evidence type="ECO:0000256" key="1">
    <source>
        <dbReference type="ARBA" id="ARBA00023235"/>
    </source>
</evidence>
<dbReference type="InterPro" id="IPR051331">
    <property type="entry name" value="Chorismate_mutase-related"/>
</dbReference>
<dbReference type="SUPFAM" id="SSF48600">
    <property type="entry name" value="Chorismate mutase II"/>
    <property type="match status" value="1"/>
</dbReference>
<organism evidence="3 4">
    <name type="scientific">Luedemannella flava</name>
    <dbReference type="NCBI Taxonomy" id="349316"/>
    <lineage>
        <taxon>Bacteria</taxon>
        <taxon>Bacillati</taxon>
        <taxon>Actinomycetota</taxon>
        <taxon>Actinomycetes</taxon>
        <taxon>Micromonosporales</taxon>
        <taxon>Micromonosporaceae</taxon>
        <taxon>Luedemannella</taxon>
    </lineage>
</organism>
<sequence>MTETPPALAELRTAIDELDGEIVRLLASREALVRRAAPLKRDADAVRAPDRVAQVIARVRDLATEVGADPTTVERIYRAMIQAYIDLESTEHHRLTSA</sequence>
<protein>
    <submittedName>
        <fullName evidence="3">Chorismate mutase</fullName>
    </submittedName>
</protein>